<dbReference type="PROSITE" id="PS51257">
    <property type="entry name" value="PROKAR_LIPOPROTEIN"/>
    <property type="match status" value="1"/>
</dbReference>
<protein>
    <recommendedName>
        <fullName evidence="2">Lipoprotein</fullName>
    </recommendedName>
</protein>
<sequence>MKLVILLLLVGLVLAGCSKSYGERTEEGWPANSMSVWHDDDQGVTCWVLAGGFGAALSCWPDHLLMEE</sequence>
<accession>A0A0F9CDL0</accession>
<proteinExistence type="predicted"/>
<dbReference type="AlphaFoldDB" id="A0A0F9CDL0"/>
<comment type="caution">
    <text evidence="1">The sequence shown here is derived from an EMBL/GenBank/DDBJ whole genome shotgun (WGS) entry which is preliminary data.</text>
</comment>
<reference evidence="1" key="1">
    <citation type="journal article" date="2015" name="Nature">
        <title>Complex archaea that bridge the gap between prokaryotes and eukaryotes.</title>
        <authorList>
            <person name="Spang A."/>
            <person name="Saw J.H."/>
            <person name="Jorgensen S.L."/>
            <person name="Zaremba-Niedzwiedzka K."/>
            <person name="Martijn J."/>
            <person name="Lind A.E."/>
            <person name="van Eijk R."/>
            <person name="Schleper C."/>
            <person name="Guy L."/>
            <person name="Ettema T.J."/>
        </authorList>
    </citation>
    <scope>NUCLEOTIDE SEQUENCE</scope>
</reference>
<organism evidence="1">
    <name type="scientific">marine sediment metagenome</name>
    <dbReference type="NCBI Taxonomy" id="412755"/>
    <lineage>
        <taxon>unclassified sequences</taxon>
        <taxon>metagenomes</taxon>
        <taxon>ecological metagenomes</taxon>
    </lineage>
</organism>
<name>A0A0F9CDL0_9ZZZZ</name>
<gene>
    <name evidence="1" type="ORF">LCGC14_2338280</name>
</gene>
<evidence type="ECO:0008006" key="2">
    <source>
        <dbReference type="Google" id="ProtNLM"/>
    </source>
</evidence>
<evidence type="ECO:0000313" key="1">
    <source>
        <dbReference type="EMBL" id="KKL47164.1"/>
    </source>
</evidence>
<dbReference type="EMBL" id="LAZR01033766">
    <property type="protein sequence ID" value="KKL47164.1"/>
    <property type="molecule type" value="Genomic_DNA"/>
</dbReference>